<dbReference type="GO" id="GO:0005615">
    <property type="term" value="C:extracellular space"/>
    <property type="evidence" value="ECO:0007669"/>
    <property type="project" value="UniProtKB-KW"/>
</dbReference>
<proteinExistence type="evidence at transcript level"/>
<dbReference type="GO" id="GO:0005126">
    <property type="term" value="F:cytokine receptor binding"/>
    <property type="evidence" value="ECO:0007669"/>
    <property type="project" value="InterPro"/>
</dbReference>
<reference evidence="10" key="1">
    <citation type="submission" date="2024-06" db="EMBL/GenBank/DDBJ databases">
        <authorList>
            <person name="Hu S.M."/>
        </authorList>
    </citation>
    <scope>NUCLEOTIDE SEQUENCE</scope>
    <source>
        <strain evidence="10">B2</strain>
    </source>
</reference>
<evidence type="ECO:0000256" key="1">
    <source>
        <dbReference type="ARBA" id="ARBA00004613"/>
    </source>
</evidence>
<feature type="signal peptide" evidence="9">
    <location>
        <begin position="1"/>
        <end position="22"/>
    </location>
</feature>
<keyword evidence="3 8" id="KW-0202">Cytokine</keyword>
<dbReference type="Gene3D" id="1.20.1250.10">
    <property type="match status" value="1"/>
</dbReference>
<keyword evidence="6 8" id="KW-0051">Antiviral defense</keyword>
<name>A0AAU7YB99_ACIOX</name>
<dbReference type="SUPFAM" id="SSF47266">
    <property type="entry name" value="4-helical cytokines"/>
    <property type="match status" value="1"/>
</dbReference>
<protein>
    <submittedName>
        <fullName evidence="10">IFNb2</fullName>
    </submittedName>
</protein>
<dbReference type="PRINTS" id="PR00266">
    <property type="entry name" value="INTERFERONAB"/>
</dbReference>
<dbReference type="AlphaFoldDB" id="A0AAU7YB99"/>
<feature type="chain" id="PRO_5043806601" evidence="9">
    <location>
        <begin position="23"/>
        <end position="183"/>
    </location>
</feature>
<dbReference type="PANTHER" id="PTHR11691:SF73">
    <property type="entry name" value="INTERFERON BETA"/>
    <property type="match status" value="1"/>
</dbReference>
<dbReference type="InterPro" id="IPR000471">
    <property type="entry name" value="Interferon_alpha/beta/delta"/>
</dbReference>
<dbReference type="SMART" id="SM00076">
    <property type="entry name" value="IFabd"/>
    <property type="match status" value="1"/>
</dbReference>
<dbReference type="InterPro" id="IPR009079">
    <property type="entry name" value="4_helix_cytokine-like_core"/>
</dbReference>
<evidence type="ECO:0000256" key="2">
    <source>
        <dbReference type="ARBA" id="ARBA00011033"/>
    </source>
</evidence>
<evidence type="ECO:0000256" key="9">
    <source>
        <dbReference type="SAM" id="SignalP"/>
    </source>
</evidence>
<evidence type="ECO:0000256" key="5">
    <source>
        <dbReference type="ARBA" id="ARBA00022729"/>
    </source>
</evidence>
<dbReference type="Pfam" id="PF00143">
    <property type="entry name" value="Interferon"/>
    <property type="match status" value="1"/>
</dbReference>
<evidence type="ECO:0000256" key="8">
    <source>
        <dbReference type="RuleBase" id="RU000436"/>
    </source>
</evidence>
<sequence>MAFENVFVVCCIVLCFWSPTFSMPTGCKMHGHLTQIHKQKLIELGGNFPEQCKKENVAIAVPLDAYEITEDSEIEDIKMTIYEALNHVNIIFLSGQKPATWNKTDLDTFHNILHRQIQRVKQCVQVGDGEPQGSHLVLKAYFEKLENVLKDKDYSFCAWEIVRKEAVNNLTQVQLLMDKAEIH</sequence>
<evidence type="ECO:0000256" key="7">
    <source>
        <dbReference type="ARBA" id="ARBA00023157"/>
    </source>
</evidence>
<comment type="subcellular location">
    <subcellularLocation>
        <location evidence="1">Secreted</location>
    </subcellularLocation>
</comment>
<accession>A0AAU7YB99</accession>
<keyword evidence="7" id="KW-1015">Disulfide bond</keyword>
<organism evidence="10">
    <name type="scientific">Acipenser oxyrinchus</name>
    <name type="common">Atlantic sturgeon</name>
    <dbReference type="NCBI Taxonomy" id="36177"/>
    <lineage>
        <taxon>Eukaryota</taxon>
        <taxon>Metazoa</taxon>
        <taxon>Chordata</taxon>
        <taxon>Craniata</taxon>
        <taxon>Vertebrata</taxon>
        <taxon>Euteleostomi</taxon>
        <taxon>Actinopterygii</taxon>
        <taxon>Chondrostei</taxon>
        <taxon>Acipenseriformes</taxon>
        <taxon>Acipenseridae</taxon>
        <taxon>Acipenser</taxon>
    </lineage>
</organism>
<evidence type="ECO:0000256" key="4">
    <source>
        <dbReference type="ARBA" id="ARBA00022525"/>
    </source>
</evidence>
<keyword evidence="5 9" id="KW-0732">Signal</keyword>
<dbReference type="GO" id="GO:0005125">
    <property type="term" value="F:cytokine activity"/>
    <property type="evidence" value="ECO:0007669"/>
    <property type="project" value="UniProtKB-KW"/>
</dbReference>
<keyword evidence="4" id="KW-0964">Secreted</keyword>
<evidence type="ECO:0000256" key="6">
    <source>
        <dbReference type="ARBA" id="ARBA00023118"/>
    </source>
</evidence>
<evidence type="ECO:0000256" key="3">
    <source>
        <dbReference type="ARBA" id="ARBA00022514"/>
    </source>
</evidence>
<dbReference type="GO" id="GO:0006955">
    <property type="term" value="P:immune response"/>
    <property type="evidence" value="ECO:0007669"/>
    <property type="project" value="UniProtKB-ARBA"/>
</dbReference>
<dbReference type="GO" id="GO:0051607">
    <property type="term" value="P:defense response to virus"/>
    <property type="evidence" value="ECO:0007669"/>
    <property type="project" value="UniProtKB-KW"/>
</dbReference>
<comment type="similarity">
    <text evidence="2 8">Belongs to the alpha/beta interferon family.</text>
</comment>
<evidence type="ECO:0000313" key="10">
    <source>
        <dbReference type="EMBL" id="XBY83765.1"/>
    </source>
</evidence>
<dbReference type="PANTHER" id="PTHR11691">
    <property type="entry name" value="TYPE I INTERFERON"/>
    <property type="match status" value="1"/>
</dbReference>
<dbReference type="EMBL" id="PP942365">
    <property type="protein sequence ID" value="XBY83765.1"/>
    <property type="molecule type" value="mRNA"/>
</dbReference>